<proteinExistence type="predicted"/>
<dbReference type="AlphaFoldDB" id="A0A078GN80"/>
<organism evidence="1 2">
    <name type="scientific">Brassica napus</name>
    <name type="common">Rape</name>
    <dbReference type="NCBI Taxonomy" id="3708"/>
    <lineage>
        <taxon>Eukaryota</taxon>
        <taxon>Viridiplantae</taxon>
        <taxon>Streptophyta</taxon>
        <taxon>Embryophyta</taxon>
        <taxon>Tracheophyta</taxon>
        <taxon>Spermatophyta</taxon>
        <taxon>Magnoliopsida</taxon>
        <taxon>eudicotyledons</taxon>
        <taxon>Gunneridae</taxon>
        <taxon>Pentapetalae</taxon>
        <taxon>rosids</taxon>
        <taxon>malvids</taxon>
        <taxon>Brassicales</taxon>
        <taxon>Brassicaceae</taxon>
        <taxon>Brassiceae</taxon>
        <taxon>Brassica</taxon>
    </lineage>
</organism>
<evidence type="ECO:0000313" key="1">
    <source>
        <dbReference type="EMBL" id="CDY28010.1"/>
    </source>
</evidence>
<gene>
    <name evidence="1" type="primary">BnaC05g44120D</name>
    <name evidence="1" type="ORF">GSBRNA2T00038936001</name>
</gene>
<dbReference type="Proteomes" id="UP000028999">
    <property type="component" value="Unassembled WGS sequence"/>
</dbReference>
<protein>
    <submittedName>
        <fullName evidence="1">BnaC05g44120D protein</fullName>
    </submittedName>
</protein>
<accession>A0A078GN80</accession>
<dbReference type="Gramene" id="CDY28010">
    <property type="protein sequence ID" value="CDY28010"/>
    <property type="gene ID" value="GSBRNA2T00038936001"/>
</dbReference>
<name>A0A078GN80_BRANA</name>
<dbReference type="PaxDb" id="3708-A0A078GN80"/>
<sequence length="46" mass="5227">MGTWKKKNSYKNKVSYISVPAQIINSCFFSSETQSSGRSVSSRFLF</sequence>
<keyword evidence="2" id="KW-1185">Reference proteome</keyword>
<evidence type="ECO:0000313" key="2">
    <source>
        <dbReference type="Proteomes" id="UP000028999"/>
    </source>
</evidence>
<reference evidence="1 2" key="1">
    <citation type="journal article" date="2014" name="Science">
        <title>Plant genetics. Early allopolyploid evolution in the post-Neolithic Brassica napus oilseed genome.</title>
        <authorList>
            <person name="Chalhoub B."/>
            <person name="Denoeud F."/>
            <person name="Liu S."/>
            <person name="Parkin I.A."/>
            <person name="Tang H."/>
            <person name="Wang X."/>
            <person name="Chiquet J."/>
            <person name="Belcram H."/>
            <person name="Tong C."/>
            <person name="Samans B."/>
            <person name="Correa M."/>
            <person name="Da Silva C."/>
            <person name="Just J."/>
            <person name="Falentin C."/>
            <person name="Koh C.S."/>
            <person name="Le Clainche I."/>
            <person name="Bernard M."/>
            <person name="Bento P."/>
            <person name="Noel B."/>
            <person name="Labadie K."/>
            <person name="Alberti A."/>
            <person name="Charles M."/>
            <person name="Arnaud D."/>
            <person name="Guo H."/>
            <person name="Daviaud C."/>
            <person name="Alamery S."/>
            <person name="Jabbari K."/>
            <person name="Zhao M."/>
            <person name="Edger P.P."/>
            <person name="Chelaifa H."/>
            <person name="Tack D."/>
            <person name="Lassalle G."/>
            <person name="Mestiri I."/>
            <person name="Schnel N."/>
            <person name="Le Paslier M.C."/>
            <person name="Fan G."/>
            <person name="Renault V."/>
            <person name="Bayer P.E."/>
            <person name="Golicz A.A."/>
            <person name="Manoli S."/>
            <person name="Lee T.H."/>
            <person name="Thi V.H."/>
            <person name="Chalabi S."/>
            <person name="Hu Q."/>
            <person name="Fan C."/>
            <person name="Tollenaere R."/>
            <person name="Lu Y."/>
            <person name="Battail C."/>
            <person name="Shen J."/>
            <person name="Sidebottom C.H."/>
            <person name="Wang X."/>
            <person name="Canaguier A."/>
            <person name="Chauveau A."/>
            <person name="Berard A."/>
            <person name="Deniot G."/>
            <person name="Guan M."/>
            <person name="Liu Z."/>
            <person name="Sun F."/>
            <person name="Lim Y.P."/>
            <person name="Lyons E."/>
            <person name="Town C.D."/>
            <person name="Bancroft I."/>
            <person name="Wang X."/>
            <person name="Meng J."/>
            <person name="Ma J."/>
            <person name="Pires J.C."/>
            <person name="King G.J."/>
            <person name="Brunel D."/>
            <person name="Delourme R."/>
            <person name="Renard M."/>
            <person name="Aury J.M."/>
            <person name="Adams K.L."/>
            <person name="Batley J."/>
            <person name="Snowdon R.J."/>
            <person name="Tost J."/>
            <person name="Edwards D."/>
            <person name="Zhou Y."/>
            <person name="Hua W."/>
            <person name="Sharpe A.G."/>
            <person name="Paterson A.H."/>
            <person name="Guan C."/>
            <person name="Wincker P."/>
        </authorList>
    </citation>
    <scope>NUCLEOTIDE SEQUENCE [LARGE SCALE GENOMIC DNA]</scope>
    <source>
        <strain evidence="2">cv. Darmor-bzh</strain>
    </source>
</reference>
<dbReference type="EMBL" id="LK032213">
    <property type="protein sequence ID" value="CDY28010.1"/>
    <property type="molecule type" value="Genomic_DNA"/>
</dbReference>